<dbReference type="SUPFAM" id="SSF53187">
    <property type="entry name" value="Zn-dependent exopeptidases"/>
    <property type="match status" value="1"/>
</dbReference>
<dbReference type="EnsemblBacteria" id="ABC23347">
    <property type="protein sequence ID" value="ABC23347"/>
    <property type="gene ID" value="Rru_A2547"/>
</dbReference>
<keyword evidence="2" id="KW-1185">Reference proteome</keyword>
<evidence type="ECO:0000313" key="1">
    <source>
        <dbReference type="EMBL" id="ABC23347.1"/>
    </source>
</evidence>
<organism evidence="1 2">
    <name type="scientific">Rhodospirillum rubrum (strain ATCC 11170 / ATH 1.1.1 / DSM 467 / LMG 4362 / NCIMB 8255 / S1)</name>
    <dbReference type="NCBI Taxonomy" id="269796"/>
    <lineage>
        <taxon>Bacteria</taxon>
        <taxon>Pseudomonadati</taxon>
        <taxon>Pseudomonadota</taxon>
        <taxon>Alphaproteobacteria</taxon>
        <taxon>Rhodospirillales</taxon>
        <taxon>Rhodospirillaceae</taxon>
        <taxon>Rhodospirillum</taxon>
    </lineage>
</organism>
<dbReference type="KEGG" id="rru:Rru_A2547"/>
<dbReference type="Gene3D" id="3.40.630.40">
    <property type="entry name" value="Zn-dependent exopeptidases"/>
    <property type="match status" value="1"/>
</dbReference>
<dbReference type="InterPro" id="IPR007709">
    <property type="entry name" value="N-FG_amidohydro"/>
</dbReference>
<dbReference type="HOGENOM" id="CLU_069318_1_0_5"/>
<dbReference type="Pfam" id="PF05013">
    <property type="entry name" value="FGase"/>
    <property type="match status" value="1"/>
</dbReference>
<dbReference type="PATRIC" id="fig|269796.9.peg.2654"/>
<name>Q2RR98_RHORT</name>
<accession>Q2RR98</accession>
<evidence type="ECO:0000313" key="2">
    <source>
        <dbReference type="Proteomes" id="UP000001929"/>
    </source>
</evidence>
<dbReference type="eggNOG" id="COG3741">
    <property type="taxonomic scope" value="Bacteria"/>
</dbReference>
<gene>
    <name evidence="1" type="ordered locus">Rru_A2547</name>
</gene>
<protein>
    <submittedName>
        <fullName evidence="1">N-formylglutamate amidohydrolase</fullName>
    </submittedName>
</protein>
<reference evidence="1 2" key="1">
    <citation type="journal article" date="2011" name="Stand. Genomic Sci.">
        <title>Complete genome sequence of Rhodospirillum rubrum type strain (S1).</title>
        <authorList>
            <person name="Munk A.C."/>
            <person name="Copeland A."/>
            <person name="Lucas S."/>
            <person name="Lapidus A."/>
            <person name="Del Rio T.G."/>
            <person name="Barry K."/>
            <person name="Detter J.C."/>
            <person name="Hammon N."/>
            <person name="Israni S."/>
            <person name="Pitluck S."/>
            <person name="Brettin T."/>
            <person name="Bruce D."/>
            <person name="Han C."/>
            <person name="Tapia R."/>
            <person name="Gilna P."/>
            <person name="Schmutz J."/>
            <person name="Larimer F."/>
            <person name="Land M."/>
            <person name="Kyrpides N.C."/>
            <person name="Mavromatis K."/>
            <person name="Richardson P."/>
            <person name="Rohde M."/>
            <person name="Goker M."/>
            <person name="Klenk H.P."/>
            <person name="Zhang Y."/>
            <person name="Roberts G.P."/>
            <person name="Reslewic S."/>
            <person name="Schwartz D.C."/>
        </authorList>
    </citation>
    <scope>NUCLEOTIDE SEQUENCE [LARGE SCALE GENOMIC DNA]</scope>
    <source>
        <strain evidence="2">ATCC 11170 / ATH 1.1.1 / DSM 467 / LMG 4362 / NCIMB 8255 / S1</strain>
    </source>
</reference>
<sequence>MLRQWHGPRTHPIICRMDIMPAGYHDRPPYEVLAPQRQTLPLVLASPHSGTLYPGPFRDLSALDAQALRRSEDTFVDELFALAPDLGAPLVRATYPRAYLDLNREPYELDPEMFEDPLPDYVNTTSPRVAAGLGTIAKVVGTGSNIYRGKLTFAEAQTRIEALYHPYHAALAALVEATRLRFGYALLLDCHSMPAPLQGNPDLAAQIVLGDRHGLTCAPAVMETAEATLRGAGYRVSRNMPYAGGFTTSHYGRPAAGTHTLQIEVSRRLYMDEITRERFPAFDDLRDKLAGLILALGSLPAALLQPHPSC</sequence>
<dbReference type="Proteomes" id="UP000001929">
    <property type="component" value="Chromosome"/>
</dbReference>
<proteinExistence type="predicted"/>
<dbReference type="STRING" id="269796.Rru_A2547"/>
<dbReference type="AlphaFoldDB" id="Q2RR98"/>
<dbReference type="EMBL" id="CP000230">
    <property type="protein sequence ID" value="ABC23347.1"/>
    <property type="molecule type" value="Genomic_DNA"/>
</dbReference>
<dbReference type="PhylomeDB" id="Q2RR98"/>